<dbReference type="EMBL" id="CP073355">
    <property type="protein sequence ID" value="URA11018.1"/>
    <property type="molecule type" value="Genomic_DNA"/>
</dbReference>
<name>A0AAX3BFW2_9SPIR</name>
<accession>A0AAX3BFW2</accession>
<dbReference type="RefSeq" id="WP_271436149.1">
    <property type="nucleotide sequence ID" value="NZ_CP073355.1"/>
</dbReference>
<reference evidence="1" key="1">
    <citation type="submission" date="2021-04" db="EMBL/GenBank/DDBJ databases">
        <authorList>
            <person name="Postec A."/>
        </authorList>
    </citation>
    <scope>NUCLEOTIDE SEQUENCE</scope>
    <source>
        <strain evidence="1">F1F22</strain>
    </source>
</reference>
<organism evidence="1 2">
    <name type="scientific">Thermospira aquatica</name>
    <dbReference type="NCBI Taxonomy" id="2828656"/>
    <lineage>
        <taxon>Bacteria</taxon>
        <taxon>Pseudomonadati</taxon>
        <taxon>Spirochaetota</taxon>
        <taxon>Spirochaetia</taxon>
        <taxon>Brevinematales</taxon>
        <taxon>Thermospiraceae</taxon>
        <taxon>Thermospira</taxon>
    </lineage>
</organism>
<protein>
    <submittedName>
        <fullName evidence="1">Uncharacterized protein</fullName>
    </submittedName>
</protein>
<gene>
    <name evidence="1" type="ORF">KDW03_04235</name>
</gene>
<evidence type="ECO:0000313" key="2">
    <source>
        <dbReference type="Proteomes" id="UP001056539"/>
    </source>
</evidence>
<dbReference type="AlphaFoldDB" id="A0AAX3BFW2"/>
<dbReference type="KEGG" id="taqu:KDW03_04235"/>
<reference evidence="1" key="2">
    <citation type="submission" date="2022-06" db="EMBL/GenBank/DDBJ databases">
        <title>Thermospira aquatica gen. nov., sp. nov.</title>
        <authorList>
            <person name="Ben Ali Gam Z."/>
            <person name="Labat M."/>
        </authorList>
    </citation>
    <scope>NUCLEOTIDE SEQUENCE</scope>
    <source>
        <strain evidence="1">F1F22</strain>
    </source>
</reference>
<dbReference type="Proteomes" id="UP001056539">
    <property type="component" value="Chromosome"/>
</dbReference>
<keyword evidence="2" id="KW-1185">Reference proteome</keyword>
<sequence>MPRGILQVIHTATAVIRVEGGKNYRTRVVLGGFIDLEEERPKKLIFYSSFDNLESALSPAVGPRGYAKSRDLSFVPGKVGNGYYAPYNVDFGIVYSNFVLPSKEGCIEFWAKLVDPPVYLPEGSSNLRTNRRRKI</sequence>
<evidence type="ECO:0000313" key="1">
    <source>
        <dbReference type="EMBL" id="URA11018.1"/>
    </source>
</evidence>
<proteinExistence type="predicted"/>